<proteinExistence type="predicted"/>
<reference evidence="2" key="2">
    <citation type="submission" date="2021-02" db="UniProtKB">
        <authorList>
            <consortium name="EnsemblMetazoa"/>
        </authorList>
    </citation>
    <scope>IDENTIFICATION</scope>
    <source>
        <strain evidence="2">JHB</strain>
    </source>
</reference>
<protein>
    <submittedName>
        <fullName evidence="1 2">Ccr4-not transcription complex</fullName>
    </submittedName>
</protein>
<name>B0WX74_CULQU</name>
<gene>
    <name evidence="2" type="primary">6044484</name>
    <name evidence="1" type="ORF">CpipJ_CPIJ011816</name>
</gene>
<dbReference type="VEuPathDB" id="VectorBase:CQUJHB001402"/>
<reference evidence="1" key="1">
    <citation type="submission" date="2007-03" db="EMBL/GenBank/DDBJ databases">
        <title>Annotation of Culex pipiens quinquefasciatus.</title>
        <authorList>
            <consortium name="The Broad Institute Genome Sequencing Platform"/>
            <person name="Atkinson P.W."/>
            <person name="Hemingway J."/>
            <person name="Christensen B.M."/>
            <person name="Higgs S."/>
            <person name="Kodira C."/>
            <person name="Hannick L."/>
            <person name="Megy K."/>
            <person name="O'Leary S."/>
            <person name="Pearson M."/>
            <person name="Haas B.J."/>
            <person name="Mauceli E."/>
            <person name="Wortman J.R."/>
            <person name="Lee N.H."/>
            <person name="Guigo R."/>
            <person name="Stanke M."/>
            <person name="Alvarado L."/>
            <person name="Amedeo P."/>
            <person name="Antoine C.H."/>
            <person name="Arensburger P."/>
            <person name="Bidwell S.L."/>
            <person name="Crawford M."/>
            <person name="Camaro F."/>
            <person name="Devon K."/>
            <person name="Engels R."/>
            <person name="Hammond M."/>
            <person name="Howarth C."/>
            <person name="Koehrsen M."/>
            <person name="Lawson D."/>
            <person name="Montgomery P."/>
            <person name="Nene V."/>
            <person name="Nusbaum C."/>
            <person name="Puiu D."/>
            <person name="Romero-Severson J."/>
            <person name="Severson D.W."/>
            <person name="Shumway M."/>
            <person name="Sisk P."/>
            <person name="Stolte C."/>
            <person name="Zeng Q."/>
            <person name="Eisenstadt E."/>
            <person name="Fraser-Liggett C."/>
            <person name="Strausberg R."/>
            <person name="Galagan J."/>
            <person name="Birren B."/>
            <person name="Collins F.H."/>
        </authorList>
    </citation>
    <scope>NUCLEOTIDE SEQUENCE [LARGE SCALE GENOMIC DNA]</scope>
    <source>
        <strain evidence="1">JHB</strain>
    </source>
</reference>
<dbReference type="HOGENOM" id="CLU_804762_0_0_1"/>
<dbReference type="VEuPathDB" id="VectorBase:CPIJ011816"/>
<sequence length="345" mass="37742">MAGLNLEAPENSVFSFGSALGNLVSTPASPSRLLTGVPSNSPFPLMSMPPTGTVGNISRLPQTPTGDKRNMAAFSSGLLPSVGLATLEKLKPVPIVERVEPNTEAEWFGCRRSRCRGRIHESVLRRESAFFCRTKPIQPGGKSQRRHPGIRTRRLDVRALCAAAVSGLSAGACTGVPVSVEAVKANSQSLVRSSVIDTAWGSLVVEIGYTFTGSLEDCRNHMLKVGGRKISAQDVSKIISSLSESPPALTLDVNFEIWLRYDSRSETHNNRRQFRDAVLGDMASRHRVQGHSVQIIKVESVEASENRRQAVSRLQRYHHKRYRNLLPVNCAVDAVRVPTVYSTFV</sequence>
<evidence type="ECO:0000313" key="3">
    <source>
        <dbReference type="Proteomes" id="UP000002320"/>
    </source>
</evidence>
<organism>
    <name type="scientific">Culex quinquefasciatus</name>
    <name type="common">Southern house mosquito</name>
    <name type="synonym">Culex pungens</name>
    <dbReference type="NCBI Taxonomy" id="7176"/>
    <lineage>
        <taxon>Eukaryota</taxon>
        <taxon>Metazoa</taxon>
        <taxon>Ecdysozoa</taxon>
        <taxon>Arthropoda</taxon>
        <taxon>Hexapoda</taxon>
        <taxon>Insecta</taxon>
        <taxon>Pterygota</taxon>
        <taxon>Neoptera</taxon>
        <taxon>Endopterygota</taxon>
        <taxon>Diptera</taxon>
        <taxon>Nematocera</taxon>
        <taxon>Culicoidea</taxon>
        <taxon>Culicidae</taxon>
        <taxon>Culicinae</taxon>
        <taxon>Culicini</taxon>
        <taxon>Culex</taxon>
        <taxon>Culex</taxon>
    </lineage>
</organism>
<evidence type="ECO:0000313" key="1">
    <source>
        <dbReference type="EMBL" id="EDS36335.1"/>
    </source>
</evidence>
<accession>B0WX74</accession>
<dbReference type="SUPFAM" id="SSF160374">
    <property type="entry name" value="RplX-like"/>
    <property type="match status" value="1"/>
</dbReference>
<dbReference type="VEuPathDB" id="VectorBase:CQUJHB000336"/>
<dbReference type="Gene3D" id="3.10.20.10">
    <property type="match status" value="1"/>
</dbReference>
<dbReference type="InParanoid" id="B0WX74"/>
<dbReference type="OrthoDB" id="1294322at2759"/>
<dbReference type="PANTHER" id="PTHR10052">
    <property type="entry name" value="60S RIBOSOMAL PROTEIN L18A"/>
    <property type="match status" value="1"/>
</dbReference>
<dbReference type="GO" id="GO:0006412">
    <property type="term" value="P:translation"/>
    <property type="evidence" value="ECO:0007669"/>
    <property type="project" value="InterPro"/>
</dbReference>
<dbReference type="STRING" id="7176.B0WX74"/>
<dbReference type="Proteomes" id="UP000002320">
    <property type="component" value="Unassembled WGS sequence"/>
</dbReference>
<dbReference type="AlphaFoldDB" id="B0WX74"/>
<dbReference type="GO" id="GO:0003735">
    <property type="term" value="F:structural constituent of ribosome"/>
    <property type="evidence" value="ECO:0007669"/>
    <property type="project" value="InterPro"/>
</dbReference>
<dbReference type="KEGG" id="cqu:CpipJ_CPIJ011816"/>
<keyword evidence="3" id="KW-1185">Reference proteome</keyword>
<dbReference type="EnsemblMetazoa" id="CPIJ011816-RA">
    <property type="protein sequence ID" value="CPIJ011816-PA"/>
    <property type="gene ID" value="CPIJ011816"/>
</dbReference>
<dbReference type="EMBL" id="DS232159">
    <property type="protein sequence ID" value="EDS36335.1"/>
    <property type="molecule type" value="Genomic_DNA"/>
</dbReference>
<dbReference type="InterPro" id="IPR021138">
    <property type="entry name" value="Ribosomal_eL20_eukaryotes"/>
</dbReference>
<dbReference type="GO" id="GO:0005840">
    <property type="term" value="C:ribosome"/>
    <property type="evidence" value="ECO:0007669"/>
    <property type="project" value="InterPro"/>
</dbReference>
<evidence type="ECO:0000313" key="2">
    <source>
        <dbReference type="EnsemblMetazoa" id="CPIJ011816-PA"/>
    </source>
</evidence>
<dbReference type="eggNOG" id="KOG0829">
    <property type="taxonomic scope" value="Eukaryota"/>
</dbReference>